<dbReference type="Proteomes" id="UP000006066">
    <property type="component" value="Segment"/>
</dbReference>
<proteinExistence type="predicted"/>
<dbReference type="InterPro" id="IPR044925">
    <property type="entry name" value="His-Me_finger_sf"/>
</dbReference>
<accession>I3WUC4</accession>
<gene>
    <name evidence="2" type="ORF">NEPAL_45</name>
</gene>
<keyword evidence="3" id="KW-1185">Reference proteome</keyword>
<feature type="domain" description="HNH nuclease" evidence="1">
    <location>
        <begin position="53"/>
        <end position="96"/>
    </location>
</feature>
<evidence type="ECO:0000313" key="3">
    <source>
        <dbReference type="Proteomes" id="UP000006066"/>
    </source>
</evidence>
<name>I3WUC4_9CAUD</name>
<reference evidence="3" key="1">
    <citation type="submission" date="2012-02" db="EMBL/GenBank/DDBJ databases">
        <authorList>
            <person name="Bajgain P."/>
            <person name="Fisher J.N.B."/>
            <person name="Lunt B.L."/>
            <person name="Sheflo M.A."/>
            <person name="Brighton A.K."/>
            <person name="Adawi E.C."/>
            <person name="Christiansen M.R."/>
            <person name="Ferguson N.C."/>
            <person name="Gardner A.V."/>
            <person name="Irons D.L."/>
            <person name="Jensen J."/>
            <person name="Kennedy A."/>
            <person name="Lloyd J.S."/>
            <person name="Marlow S."/>
            <person name="Mason S.J."/>
            <person name="McCord T.M."/>
            <person name="Merrill B.D."/>
            <person name="Nelson E.P."/>
            <person name="Norton C.S."/>
            <person name="Pettersson S.M."/>
            <person name="Poe D.E."/>
            <person name="Russell R.C."/>
            <person name="Smith T.C."/>
            <person name="Sullivan S."/>
            <person name="Williams K.R."/>
            <person name="Burnett S.H."/>
            <person name="Breakwell D.P."/>
            <person name="Grose J.H."/>
        </authorList>
    </citation>
    <scope>NUCLEOTIDE SEQUENCE [LARGE SCALE GENOMIC DNA]</scope>
</reference>
<dbReference type="EMBL" id="JQ698665">
    <property type="protein sequence ID" value="AFL46595.1"/>
    <property type="molecule type" value="Genomic_DNA"/>
</dbReference>
<protein>
    <recommendedName>
        <fullName evidence="1">HNH nuclease domain-containing protein</fullName>
    </recommendedName>
</protein>
<evidence type="ECO:0000313" key="2">
    <source>
        <dbReference type="EMBL" id="AFL46595.1"/>
    </source>
</evidence>
<dbReference type="Pfam" id="PF13392">
    <property type="entry name" value="HNH_3"/>
    <property type="match status" value="1"/>
</dbReference>
<dbReference type="SUPFAM" id="SSF54060">
    <property type="entry name" value="His-Me finger endonucleases"/>
    <property type="match status" value="1"/>
</dbReference>
<evidence type="ECO:0000259" key="1">
    <source>
        <dbReference type="Pfam" id="PF13392"/>
    </source>
</evidence>
<organism evidence="2 3">
    <name type="scientific">Mycobacterium phage Nepal</name>
    <dbReference type="NCBI Taxonomy" id="2927981"/>
    <lineage>
        <taxon>Viruses</taxon>
        <taxon>Duplodnaviria</taxon>
        <taxon>Heunggongvirae</taxon>
        <taxon>Uroviricota</taxon>
        <taxon>Caudoviricetes</taxon>
        <taxon>Fromanvirus</taxon>
        <taxon>Fromanvirus nepal</taxon>
    </lineage>
</organism>
<sequence>MDTARPIDGCPGFFVTRDGRVFGPRGEKAQSTMKGYGYKYVSFWKDGRAYKRTVHSLVAEAFIGKVPKGMHVMHGPGGKLDNRVENLSIGTPKQNAADKLRDGTHQTGSKVPTAKLSPYDVMHIRTHKGAYRGVQRDLSYAYGVAESVICNVMRGNTYPSA</sequence>
<dbReference type="InterPro" id="IPR003615">
    <property type="entry name" value="HNH_nuc"/>
</dbReference>
<dbReference type="Gene3D" id="3.90.75.20">
    <property type="match status" value="1"/>
</dbReference>